<dbReference type="GeneID" id="7199934"/>
<sequence length="947" mass="104566">MASPSNEDRSDQDAFVGEWIDKYFVELDEVYRGRIVSQSAHSTNTHTNSNTDTHTSALWKVYYPADPTKSYPDSDVEELDWDEVQTGIALYRQRNGKEKENGKTKTFATRTSPRTPSSNQATSPRTFVSSATSTSISTTSASSTSSTTTTSSTTSLPKVRRTSRRRSVTQSSYRDEASVESADDETYRTARRSPRTRTSPPRALDAQLAVEPPSKRSRTAVSRSTTRRSSPTSSRSTALPCAFAVLMGARPAPRKARTAKDSVANAPSHHPSSAPEHGPLLVPPTRTQTQTPTTSHAVEGNPMADGSRFVKKPYTAGDDLPVLAQPHAMFDDLVANLTDHGRNIHVLWPLVETFRSRTLRVATMCSGTEAPVLALDLLQTSLRHALRRHAADELRTRGIDVANVLRIEHVFSCEIEPFKQAYIERNFRPPLLFRDIRELGQPQAYTAYGALRDVPNRPGCVDVLVAGTSCVDYSNLNNQKKHIDQKGESGQTFHGMMDWVDLAQPPIVIIENVSGAPWEIKVKMFEERGYAATFLRIDTKEYYIPQTRKRGYLFAIKAQTKNKVVDRPARWTAAVKSLKRPASAALDDFMLPNDDPRVLRGRARLTAESSAGEGEGRTRTVDWTKCETNHQQARSMEELGDKRPLTNWSDSGNTAMPSFGWNEWTNAQVHRIHDLMDINALRLAKLMIDCSHKTMVWNLSQNVHRDTMGVLGLSQCLTPTGVFYVANRGGPLVGEELLMLQGIPAEDLLLTKESEANLKDFAGNGMSTTVVGTVMLCALLHGHDILRGGNEREASSAVVPSLVPRSITAPSDASISLEFAHYAKEKLELGPRSSLGREDWSKLLSAASSSSKKCITEGKYESLPPGELVTCQECGFTSKVVAGMESCGQGYSLRVGCYRGHIPLQGDYPHPHLDGAFWFQEWRTAGDAHIKVQNHLVTFCEATFGKG</sequence>
<feature type="compositionally biased region" description="Low complexity" evidence="3">
    <location>
        <begin position="129"/>
        <end position="155"/>
    </location>
</feature>
<dbReference type="RefSeq" id="XP_002179364.1">
    <property type="nucleotide sequence ID" value="XM_002179328.1"/>
</dbReference>
<reference evidence="5" key="2">
    <citation type="submission" date="2008-08" db="EMBL/GenBank/DDBJ databases">
        <authorList>
            <consortium name="Diatom Consortium"/>
            <person name="Grigoriev I."/>
            <person name="Grimwood J."/>
            <person name="Kuo A."/>
            <person name="Otillar R.P."/>
            <person name="Salamov A."/>
            <person name="Detter J.C."/>
            <person name="Lindquist E."/>
            <person name="Shapiro H."/>
            <person name="Lucas S."/>
            <person name="Glavina del Rio T."/>
            <person name="Pitluck S."/>
            <person name="Rokhsar D."/>
            <person name="Bowler C."/>
        </authorList>
    </citation>
    <scope>GENOME REANNOTATION</scope>
    <source>
        <strain evidence="5">CCAP 1055/1</strain>
    </source>
</reference>
<feature type="compositionally biased region" description="Low complexity" evidence="3">
    <location>
        <begin position="219"/>
        <end position="236"/>
    </location>
</feature>
<dbReference type="PaxDb" id="2850-Phatr45072"/>
<protein>
    <submittedName>
        <fullName evidence="4">Uncharacterized protein</fullName>
    </submittedName>
</protein>
<dbReference type="STRING" id="556484.B7FWD4"/>
<feature type="region of interest" description="Disordered" evidence="3">
    <location>
        <begin position="251"/>
        <end position="310"/>
    </location>
</feature>
<dbReference type="eggNOG" id="ENOG502QVMJ">
    <property type="taxonomic scope" value="Eukaryota"/>
</dbReference>
<dbReference type="Gene3D" id="3.40.50.150">
    <property type="entry name" value="Vaccinia Virus protein VP39"/>
    <property type="match status" value="1"/>
</dbReference>
<evidence type="ECO:0000313" key="5">
    <source>
        <dbReference type="Proteomes" id="UP000000759"/>
    </source>
</evidence>
<evidence type="ECO:0000313" key="4">
    <source>
        <dbReference type="EMBL" id="EEC49187.1"/>
    </source>
</evidence>
<dbReference type="OrthoDB" id="43293at2759"/>
<evidence type="ECO:0000256" key="3">
    <source>
        <dbReference type="SAM" id="MobiDB-lite"/>
    </source>
</evidence>
<keyword evidence="5" id="KW-1185">Reference proteome</keyword>
<feature type="region of interest" description="Disordered" evidence="3">
    <location>
        <begin position="90"/>
        <end position="236"/>
    </location>
</feature>
<dbReference type="InterPro" id="IPR001525">
    <property type="entry name" value="C5_MeTfrase"/>
</dbReference>
<reference evidence="4 5" key="1">
    <citation type="journal article" date="2008" name="Nature">
        <title>The Phaeodactylum genome reveals the evolutionary history of diatom genomes.</title>
        <authorList>
            <person name="Bowler C."/>
            <person name="Allen A.E."/>
            <person name="Badger J.H."/>
            <person name="Grimwood J."/>
            <person name="Jabbari K."/>
            <person name="Kuo A."/>
            <person name="Maheswari U."/>
            <person name="Martens C."/>
            <person name="Maumus F."/>
            <person name="Otillar R.P."/>
            <person name="Rayko E."/>
            <person name="Salamov A."/>
            <person name="Vandepoele K."/>
            <person name="Beszteri B."/>
            <person name="Gruber A."/>
            <person name="Heijde M."/>
            <person name="Katinka M."/>
            <person name="Mock T."/>
            <person name="Valentin K."/>
            <person name="Verret F."/>
            <person name="Berges J.A."/>
            <person name="Brownlee C."/>
            <person name="Cadoret J.P."/>
            <person name="Chiovitti A."/>
            <person name="Choi C.J."/>
            <person name="Coesel S."/>
            <person name="De Martino A."/>
            <person name="Detter J.C."/>
            <person name="Durkin C."/>
            <person name="Falciatore A."/>
            <person name="Fournet J."/>
            <person name="Haruta M."/>
            <person name="Huysman M.J."/>
            <person name="Jenkins B.D."/>
            <person name="Jiroutova K."/>
            <person name="Jorgensen R.E."/>
            <person name="Joubert Y."/>
            <person name="Kaplan A."/>
            <person name="Kroger N."/>
            <person name="Kroth P.G."/>
            <person name="La Roche J."/>
            <person name="Lindquist E."/>
            <person name="Lommer M."/>
            <person name="Martin-Jezequel V."/>
            <person name="Lopez P.J."/>
            <person name="Lucas S."/>
            <person name="Mangogna M."/>
            <person name="McGinnis K."/>
            <person name="Medlin L.K."/>
            <person name="Montsant A."/>
            <person name="Oudot-Le Secq M.P."/>
            <person name="Napoli C."/>
            <person name="Obornik M."/>
            <person name="Parker M.S."/>
            <person name="Petit J.L."/>
            <person name="Porcel B.M."/>
            <person name="Poulsen N."/>
            <person name="Robison M."/>
            <person name="Rychlewski L."/>
            <person name="Rynearson T.A."/>
            <person name="Schmutz J."/>
            <person name="Shapiro H."/>
            <person name="Siaut M."/>
            <person name="Stanley M."/>
            <person name="Sussman M.R."/>
            <person name="Taylor A.R."/>
            <person name="Vardi A."/>
            <person name="von Dassow P."/>
            <person name="Vyverman W."/>
            <person name="Willis A."/>
            <person name="Wyrwicz L.S."/>
            <person name="Rokhsar D.S."/>
            <person name="Weissenbach J."/>
            <person name="Armbrust E.V."/>
            <person name="Green B.R."/>
            <person name="Van de Peer Y."/>
            <person name="Grigoriev I.V."/>
        </authorList>
    </citation>
    <scope>NUCLEOTIDE SEQUENCE [LARGE SCALE GENOMIC DNA]</scope>
    <source>
        <strain evidence="4 5">CCAP 1055/1</strain>
    </source>
</reference>
<dbReference type="AlphaFoldDB" id="B7FWD4"/>
<dbReference type="HOGENOM" id="CLU_000796_0_0_1"/>
<name>B7FWD4_PHATC</name>
<dbReference type="GO" id="GO:0008168">
    <property type="term" value="F:methyltransferase activity"/>
    <property type="evidence" value="ECO:0007669"/>
    <property type="project" value="UniProtKB-KW"/>
</dbReference>
<gene>
    <name evidence="4" type="ORF">PHATRDRAFT_45072</name>
</gene>
<evidence type="ECO:0000256" key="1">
    <source>
        <dbReference type="ARBA" id="ARBA00022603"/>
    </source>
</evidence>
<feature type="compositionally biased region" description="Low complexity" evidence="3">
    <location>
        <begin position="283"/>
        <end position="294"/>
    </location>
</feature>
<proteinExistence type="predicted"/>
<dbReference type="KEGG" id="pti:PHATRDRAFT_45072"/>
<keyword evidence="1" id="KW-0489">Methyltransferase</keyword>
<feature type="compositionally biased region" description="Basic residues" evidence="3">
    <location>
        <begin position="158"/>
        <end position="167"/>
    </location>
</feature>
<dbReference type="Pfam" id="PF00145">
    <property type="entry name" value="DNA_methylase"/>
    <property type="match status" value="1"/>
</dbReference>
<organism evidence="4 5">
    <name type="scientific">Phaeodactylum tricornutum (strain CCAP 1055/1)</name>
    <dbReference type="NCBI Taxonomy" id="556484"/>
    <lineage>
        <taxon>Eukaryota</taxon>
        <taxon>Sar</taxon>
        <taxon>Stramenopiles</taxon>
        <taxon>Ochrophyta</taxon>
        <taxon>Bacillariophyta</taxon>
        <taxon>Bacillariophyceae</taxon>
        <taxon>Bacillariophycidae</taxon>
        <taxon>Naviculales</taxon>
        <taxon>Phaeodactylaceae</taxon>
        <taxon>Phaeodactylum</taxon>
    </lineage>
</organism>
<accession>B7FWD4</accession>
<feature type="compositionally biased region" description="Polar residues" evidence="3">
    <location>
        <begin position="104"/>
        <end position="128"/>
    </location>
</feature>
<dbReference type="GO" id="GO:0032259">
    <property type="term" value="P:methylation"/>
    <property type="evidence" value="ECO:0007669"/>
    <property type="project" value="UniProtKB-KW"/>
</dbReference>
<dbReference type="InParanoid" id="B7FWD4"/>
<keyword evidence="2" id="KW-0808">Transferase</keyword>
<dbReference type="Proteomes" id="UP000000759">
    <property type="component" value="Chromosome 6"/>
</dbReference>
<dbReference type="InterPro" id="IPR029063">
    <property type="entry name" value="SAM-dependent_MTases_sf"/>
</dbReference>
<evidence type="ECO:0000256" key="2">
    <source>
        <dbReference type="ARBA" id="ARBA00022679"/>
    </source>
</evidence>
<dbReference type="EMBL" id="CM000609">
    <property type="protein sequence ID" value="EEC49187.1"/>
    <property type="molecule type" value="Genomic_DNA"/>
</dbReference>
<dbReference type="SUPFAM" id="SSF53335">
    <property type="entry name" value="S-adenosyl-L-methionine-dependent methyltransferases"/>
    <property type="match status" value="1"/>
</dbReference>